<keyword evidence="2" id="KW-1185">Reference proteome</keyword>
<gene>
    <name evidence="1" type="ORF">BN11_2990007</name>
</gene>
<dbReference type="AlphaFoldDB" id="W6JVQ6"/>
<proteinExistence type="predicted"/>
<dbReference type="Proteomes" id="UP000035763">
    <property type="component" value="Unassembled WGS sequence"/>
</dbReference>
<dbReference type="EMBL" id="CAJA01000222">
    <property type="protein sequence ID" value="CCH73568.1"/>
    <property type="molecule type" value="Genomic_DNA"/>
</dbReference>
<sequence length="35" mass="3478">MLRALGVESAAYETLEDAPVLGHGEPVGAVVAVGV</sequence>
<protein>
    <submittedName>
        <fullName evidence="1">Uncharacterized protein</fullName>
    </submittedName>
</protein>
<organism evidence="1 2">
    <name type="scientific">Nostocoides australiense Ben110</name>
    <dbReference type="NCBI Taxonomy" id="1193182"/>
    <lineage>
        <taxon>Bacteria</taxon>
        <taxon>Bacillati</taxon>
        <taxon>Actinomycetota</taxon>
        <taxon>Actinomycetes</taxon>
        <taxon>Micrococcales</taxon>
        <taxon>Intrasporangiaceae</taxon>
        <taxon>Nostocoides</taxon>
    </lineage>
</organism>
<name>W6JVQ6_9MICO</name>
<evidence type="ECO:0000313" key="2">
    <source>
        <dbReference type="Proteomes" id="UP000035763"/>
    </source>
</evidence>
<reference evidence="1 2" key="1">
    <citation type="journal article" date="2013" name="ISME J.">
        <title>A metabolic model for members of the genus Tetrasphaera involved in enhanced biological phosphorus removal.</title>
        <authorList>
            <person name="Kristiansen R."/>
            <person name="Nguyen H.T.T."/>
            <person name="Saunders A.M."/>
            <person name="Nielsen J.L."/>
            <person name="Wimmer R."/>
            <person name="Le V.Q."/>
            <person name="McIlroy S.J."/>
            <person name="Petrovski S."/>
            <person name="Seviour R.J."/>
            <person name="Calteau A."/>
            <person name="Nielsen K.L."/>
            <person name="Nielsen P.H."/>
        </authorList>
    </citation>
    <scope>NUCLEOTIDE SEQUENCE [LARGE SCALE GENOMIC DNA]</scope>
    <source>
        <strain evidence="1 2">Ben110</strain>
    </source>
</reference>
<accession>W6JVQ6</accession>
<evidence type="ECO:0000313" key="1">
    <source>
        <dbReference type="EMBL" id="CCH73568.1"/>
    </source>
</evidence>
<comment type="caution">
    <text evidence="1">The sequence shown here is derived from an EMBL/GenBank/DDBJ whole genome shotgun (WGS) entry which is preliminary data.</text>
</comment>